<dbReference type="Pfam" id="PF13847">
    <property type="entry name" value="Methyltransf_31"/>
    <property type="match status" value="1"/>
</dbReference>
<dbReference type="KEGG" id="gur:Gura_0628"/>
<organism evidence="3 4">
    <name type="scientific">Geotalea uraniireducens (strain Rf4)</name>
    <name type="common">Geobacter uraniireducens</name>
    <dbReference type="NCBI Taxonomy" id="351605"/>
    <lineage>
        <taxon>Bacteria</taxon>
        <taxon>Pseudomonadati</taxon>
        <taxon>Thermodesulfobacteriota</taxon>
        <taxon>Desulfuromonadia</taxon>
        <taxon>Geobacterales</taxon>
        <taxon>Geobacteraceae</taxon>
        <taxon>Geotalea</taxon>
    </lineage>
</organism>
<dbReference type="RefSeq" id="WP_011937565.1">
    <property type="nucleotide sequence ID" value="NC_009483.1"/>
</dbReference>
<proteinExistence type="predicted"/>
<reference evidence="3 4" key="1">
    <citation type="submission" date="2007-05" db="EMBL/GenBank/DDBJ databases">
        <title>Complete sequence of Geobacter uraniireducens Rf4.</title>
        <authorList>
            <consortium name="US DOE Joint Genome Institute"/>
            <person name="Copeland A."/>
            <person name="Lucas S."/>
            <person name="Lapidus A."/>
            <person name="Barry K."/>
            <person name="Detter J.C."/>
            <person name="Glavina del Rio T."/>
            <person name="Hammon N."/>
            <person name="Israni S."/>
            <person name="Dalin E."/>
            <person name="Tice H."/>
            <person name="Pitluck S."/>
            <person name="Chertkov O."/>
            <person name="Brettin T."/>
            <person name="Bruce D."/>
            <person name="Han C."/>
            <person name="Schmutz J."/>
            <person name="Larimer F."/>
            <person name="Land M."/>
            <person name="Hauser L."/>
            <person name="Kyrpides N."/>
            <person name="Mikhailova N."/>
            <person name="Shelobolina E."/>
            <person name="Aklujkar M."/>
            <person name="Lovley D."/>
            <person name="Richardson P."/>
        </authorList>
    </citation>
    <scope>NUCLEOTIDE SEQUENCE [LARGE SCALE GENOMIC DNA]</scope>
    <source>
        <strain evidence="3 4">Rf4</strain>
    </source>
</reference>
<feature type="domain" description="Methyltransferase" evidence="2">
    <location>
        <begin position="37"/>
        <end position="188"/>
    </location>
</feature>
<dbReference type="STRING" id="351605.Gura_0628"/>
<dbReference type="GO" id="GO:0003838">
    <property type="term" value="F:sterol 24-C-methyltransferase activity"/>
    <property type="evidence" value="ECO:0007669"/>
    <property type="project" value="TreeGrafter"/>
</dbReference>
<dbReference type="Proteomes" id="UP000006695">
    <property type="component" value="Chromosome"/>
</dbReference>
<dbReference type="HOGENOM" id="CLU_062440_1_0_7"/>
<dbReference type="InterPro" id="IPR050447">
    <property type="entry name" value="Erg6_SMT_methyltransf"/>
</dbReference>
<gene>
    <name evidence="3" type="ordered locus">Gura_0628</name>
</gene>
<dbReference type="EMBL" id="CP000698">
    <property type="protein sequence ID" value="ABQ24840.1"/>
    <property type="molecule type" value="Genomic_DNA"/>
</dbReference>
<dbReference type="AlphaFoldDB" id="A5GC57"/>
<evidence type="ECO:0000259" key="2">
    <source>
        <dbReference type="Pfam" id="PF13847"/>
    </source>
</evidence>
<keyword evidence="3" id="KW-0489">Methyltransferase</keyword>
<dbReference type="CDD" id="cd02440">
    <property type="entry name" value="AdoMet_MTases"/>
    <property type="match status" value="1"/>
</dbReference>
<protein>
    <submittedName>
        <fullName evidence="3">Methyltransferase type 11</fullName>
    </submittedName>
</protein>
<dbReference type="OrthoDB" id="9770485at2"/>
<dbReference type="InterPro" id="IPR029063">
    <property type="entry name" value="SAM-dependent_MTases_sf"/>
</dbReference>
<dbReference type="GO" id="GO:0016126">
    <property type="term" value="P:sterol biosynthetic process"/>
    <property type="evidence" value="ECO:0007669"/>
    <property type="project" value="TreeGrafter"/>
</dbReference>
<evidence type="ECO:0000256" key="1">
    <source>
        <dbReference type="ARBA" id="ARBA00022679"/>
    </source>
</evidence>
<sequence>MNNTYVHGYDLRENIRLQDQASTLVELLHSDTVYPAGSKVLEAGCGVGAQTVTLARNSPEALITSVDISENSVVTARLNTEAAGITNVMFQQGDIFHLPFETNSFDHIFVCFVLEHLPHPVKALNILKKYLKIGGTITVIEGDHGSTYFFPDGESAHKVISCQVELQKRAGGNANIGRELYPLLNEAGYGAIHVSPRMVYVDAGRPELVDGFTIKTFTAMIEGVRESALAAGLTDQNTFDKGIEELYRTTEPDGVFCYTFFKAVAVKE</sequence>
<keyword evidence="4" id="KW-1185">Reference proteome</keyword>
<keyword evidence="1 3" id="KW-0808">Transferase</keyword>
<dbReference type="Gene3D" id="6.10.140.1580">
    <property type="match status" value="2"/>
</dbReference>
<dbReference type="SUPFAM" id="SSF53335">
    <property type="entry name" value="S-adenosyl-L-methionine-dependent methyltransferases"/>
    <property type="match status" value="1"/>
</dbReference>
<dbReference type="GO" id="GO:0032259">
    <property type="term" value="P:methylation"/>
    <property type="evidence" value="ECO:0007669"/>
    <property type="project" value="UniProtKB-KW"/>
</dbReference>
<evidence type="ECO:0000313" key="3">
    <source>
        <dbReference type="EMBL" id="ABQ24840.1"/>
    </source>
</evidence>
<dbReference type="PANTHER" id="PTHR44068">
    <property type="entry name" value="ZGC:194242"/>
    <property type="match status" value="1"/>
</dbReference>
<accession>A5GC57</accession>
<dbReference type="InterPro" id="IPR025714">
    <property type="entry name" value="Methyltranfer_dom"/>
</dbReference>
<dbReference type="Gene3D" id="3.40.50.150">
    <property type="entry name" value="Vaccinia Virus protein VP39"/>
    <property type="match status" value="1"/>
</dbReference>
<name>A5GC57_GEOUR</name>
<dbReference type="PANTHER" id="PTHR44068:SF1">
    <property type="entry name" value="HYPOTHETICAL LOC100005854"/>
    <property type="match status" value="1"/>
</dbReference>
<evidence type="ECO:0000313" key="4">
    <source>
        <dbReference type="Proteomes" id="UP000006695"/>
    </source>
</evidence>